<dbReference type="CDD" id="cd06662">
    <property type="entry name" value="SURF1"/>
    <property type="match status" value="1"/>
</dbReference>
<dbReference type="PANTHER" id="PTHR23427:SF2">
    <property type="entry name" value="SURFEIT LOCUS PROTEIN 1"/>
    <property type="match status" value="1"/>
</dbReference>
<evidence type="ECO:0000256" key="4">
    <source>
        <dbReference type="ARBA" id="ARBA00022989"/>
    </source>
</evidence>
<comment type="similarity">
    <text evidence="2 6">Belongs to the SURF1 family.</text>
</comment>
<evidence type="ECO:0000313" key="8">
    <source>
        <dbReference type="Proteomes" id="UP000613011"/>
    </source>
</evidence>
<keyword evidence="6" id="KW-1003">Cell membrane</keyword>
<dbReference type="GO" id="GO:0005886">
    <property type="term" value="C:plasma membrane"/>
    <property type="evidence" value="ECO:0007669"/>
    <property type="project" value="UniProtKB-SubCell"/>
</dbReference>
<dbReference type="PANTHER" id="PTHR23427">
    <property type="entry name" value="SURFEIT LOCUS PROTEIN"/>
    <property type="match status" value="1"/>
</dbReference>
<organism evidence="7 8">
    <name type="scientific">Ramlibacter aurantiacus</name>
    <dbReference type="NCBI Taxonomy" id="2801330"/>
    <lineage>
        <taxon>Bacteria</taxon>
        <taxon>Pseudomonadati</taxon>
        <taxon>Pseudomonadota</taxon>
        <taxon>Betaproteobacteria</taxon>
        <taxon>Burkholderiales</taxon>
        <taxon>Comamonadaceae</taxon>
        <taxon>Ramlibacter</taxon>
    </lineage>
</organism>
<dbReference type="AlphaFoldDB" id="A0A936ZVZ3"/>
<keyword evidence="4 6" id="KW-1133">Transmembrane helix</keyword>
<evidence type="ECO:0000256" key="1">
    <source>
        <dbReference type="ARBA" id="ARBA00004370"/>
    </source>
</evidence>
<dbReference type="Proteomes" id="UP000613011">
    <property type="component" value="Unassembled WGS sequence"/>
</dbReference>
<protein>
    <recommendedName>
        <fullName evidence="6">SURF1-like protein</fullName>
    </recommendedName>
</protein>
<evidence type="ECO:0000313" key="7">
    <source>
        <dbReference type="EMBL" id="MBL0422130.1"/>
    </source>
</evidence>
<accession>A0A936ZVZ3</accession>
<dbReference type="EMBL" id="JAEQNA010000007">
    <property type="protein sequence ID" value="MBL0422130.1"/>
    <property type="molecule type" value="Genomic_DNA"/>
</dbReference>
<evidence type="ECO:0000256" key="6">
    <source>
        <dbReference type="RuleBase" id="RU363076"/>
    </source>
</evidence>
<comment type="subcellular location">
    <subcellularLocation>
        <location evidence="6">Cell membrane</location>
        <topology evidence="6">Multi-pass membrane protein</topology>
    </subcellularLocation>
    <subcellularLocation>
        <location evidence="1">Membrane</location>
    </subcellularLocation>
</comment>
<sequence>MRSWRFWALTLAAALGIAATLALGQWQWSRAQQKLGLEAAIRARESEPSLDAGQLARADPGDLLHRRVQLRGQWVAQHTVFLDNRQMQGRPGFYVVTPLRLSGADAVVLVQRGWVPRNFVERERLPPVQTPPGEVTVGGRIAPPPAKLYEFAEAPGGPIRQNLDLPAFRAETGLPLMAVSVQQTGKASEGLLRDWPQPAGTAGKNLGYAFQWWALCALIFILYVWFQFIAPRRRRPRSA</sequence>
<feature type="transmembrane region" description="Helical" evidence="6">
    <location>
        <begin position="210"/>
        <end position="230"/>
    </location>
</feature>
<keyword evidence="8" id="KW-1185">Reference proteome</keyword>
<evidence type="ECO:0000256" key="5">
    <source>
        <dbReference type="ARBA" id="ARBA00023136"/>
    </source>
</evidence>
<dbReference type="PROSITE" id="PS50895">
    <property type="entry name" value="SURF1"/>
    <property type="match status" value="1"/>
</dbReference>
<dbReference type="InterPro" id="IPR002994">
    <property type="entry name" value="Surf1/Shy1"/>
</dbReference>
<reference evidence="7" key="1">
    <citation type="submission" date="2021-01" db="EMBL/GenBank/DDBJ databases">
        <title>Ramlibacter sp. strain AW1 16S ribosomal RNA gene Genome sequencing and assembly.</title>
        <authorList>
            <person name="Kang M."/>
        </authorList>
    </citation>
    <scope>NUCLEOTIDE SEQUENCE</scope>
    <source>
        <strain evidence="7">AW1</strain>
    </source>
</reference>
<dbReference type="Pfam" id="PF02104">
    <property type="entry name" value="SURF1"/>
    <property type="match status" value="1"/>
</dbReference>
<evidence type="ECO:0000256" key="3">
    <source>
        <dbReference type="ARBA" id="ARBA00022692"/>
    </source>
</evidence>
<keyword evidence="5 6" id="KW-0472">Membrane</keyword>
<comment type="caution">
    <text evidence="6">Lacks conserved residue(s) required for the propagation of feature annotation.</text>
</comment>
<keyword evidence="3 6" id="KW-0812">Transmembrane</keyword>
<gene>
    <name evidence="7" type="ORF">JI739_17410</name>
</gene>
<proteinExistence type="inferred from homology"/>
<name>A0A936ZVZ3_9BURK</name>
<dbReference type="InterPro" id="IPR045214">
    <property type="entry name" value="Surf1/Surf4"/>
</dbReference>
<comment type="caution">
    <text evidence="7">The sequence shown here is derived from an EMBL/GenBank/DDBJ whole genome shotgun (WGS) entry which is preliminary data.</text>
</comment>
<evidence type="ECO:0000256" key="2">
    <source>
        <dbReference type="ARBA" id="ARBA00007165"/>
    </source>
</evidence>